<dbReference type="EMBL" id="LT629799">
    <property type="protein sequence ID" value="SDU94470.1"/>
    <property type="molecule type" value="Genomic_DNA"/>
</dbReference>
<dbReference type="GO" id="GO:0051537">
    <property type="term" value="F:2 iron, 2 sulfur cluster binding"/>
    <property type="evidence" value="ECO:0007669"/>
    <property type="project" value="UniProtKB-KW"/>
</dbReference>
<dbReference type="PROSITE" id="PS51296">
    <property type="entry name" value="RIESKE"/>
    <property type="match status" value="1"/>
</dbReference>
<keyword evidence="4" id="KW-0479">Metal-binding</keyword>
<feature type="region of interest" description="Disordered" evidence="10">
    <location>
        <begin position="50"/>
        <end position="93"/>
    </location>
</feature>
<evidence type="ECO:0000256" key="6">
    <source>
        <dbReference type="ARBA" id="ARBA00023014"/>
    </source>
</evidence>
<dbReference type="InterPro" id="IPR014349">
    <property type="entry name" value="Rieske_Fe-S_prot"/>
</dbReference>
<evidence type="ECO:0000256" key="1">
    <source>
        <dbReference type="ARBA" id="ARBA00002494"/>
    </source>
</evidence>
<reference evidence="13" key="1">
    <citation type="submission" date="2016-10" db="EMBL/GenBank/DDBJ databases">
        <authorList>
            <person name="Varghese N."/>
            <person name="Submissions S."/>
        </authorList>
    </citation>
    <scope>NUCLEOTIDE SEQUENCE [LARGE SCALE GENOMIC DNA]</scope>
    <source>
        <strain evidence="13">DSM 21743</strain>
    </source>
</reference>
<keyword evidence="13" id="KW-1185">Reference proteome</keyword>
<proteinExistence type="predicted"/>
<dbReference type="GO" id="GO:0004497">
    <property type="term" value="F:monooxygenase activity"/>
    <property type="evidence" value="ECO:0007669"/>
    <property type="project" value="UniProtKB-ARBA"/>
</dbReference>
<evidence type="ECO:0000256" key="7">
    <source>
        <dbReference type="ARBA" id="ARBA00023157"/>
    </source>
</evidence>
<dbReference type="CDD" id="cd03467">
    <property type="entry name" value="Rieske"/>
    <property type="match status" value="1"/>
</dbReference>
<dbReference type="PANTHER" id="PTHR10134">
    <property type="entry name" value="CYTOCHROME B-C1 COMPLEX SUBUNIT RIESKE, MITOCHONDRIAL"/>
    <property type="match status" value="1"/>
</dbReference>
<evidence type="ECO:0000256" key="9">
    <source>
        <dbReference type="ARBA" id="ARBA00034078"/>
    </source>
</evidence>
<name>A0A1H2MMJ8_9ACTN</name>
<organism evidence="12 13">
    <name type="scientific">Microlunatus sagamiharensis</name>
    <dbReference type="NCBI Taxonomy" id="546874"/>
    <lineage>
        <taxon>Bacteria</taxon>
        <taxon>Bacillati</taxon>
        <taxon>Actinomycetota</taxon>
        <taxon>Actinomycetes</taxon>
        <taxon>Propionibacteriales</taxon>
        <taxon>Propionibacteriaceae</taxon>
        <taxon>Microlunatus</taxon>
    </lineage>
</organism>
<evidence type="ECO:0000313" key="12">
    <source>
        <dbReference type="EMBL" id="SDU94470.1"/>
    </source>
</evidence>
<evidence type="ECO:0000256" key="8">
    <source>
        <dbReference type="ARBA" id="ARBA00029586"/>
    </source>
</evidence>
<dbReference type="InterPro" id="IPR036922">
    <property type="entry name" value="Rieske_2Fe-2S_sf"/>
</dbReference>
<dbReference type="AlphaFoldDB" id="A0A1H2MMJ8"/>
<sequence>MNRLDTSEETRVDQGSLAPSRRDVLRTAGIVVVSGGAVLTLAACGAEGQAGAPVPTSAAPTSASSSPAASSPSASASAEASSEAAPSGPSVATADVPTGGGVILDDADYVVTQPSAGTFKAFSKICTHQGCPVTKVANGVIECPCHGSEFSVEDGSVKQGPANKPLAESATTVVGSKVYVTG</sequence>
<keyword evidence="6" id="KW-0411">Iron-sulfur</keyword>
<keyword evidence="5" id="KW-0408">Iron</keyword>
<feature type="compositionally biased region" description="Low complexity" evidence="10">
    <location>
        <begin position="50"/>
        <end position="92"/>
    </location>
</feature>
<dbReference type="Proteomes" id="UP000198825">
    <property type="component" value="Chromosome I"/>
</dbReference>
<dbReference type="GO" id="GO:0046872">
    <property type="term" value="F:metal ion binding"/>
    <property type="evidence" value="ECO:0007669"/>
    <property type="project" value="UniProtKB-KW"/>
</dbReference>
<keyword evidence="3" id="KW-0001">2Fe-2S</keyword>
<evidence type="ECO:0000256" key="3">
    <source>
        <dbReference type="ARBA" id="ARBA00022714"/>
    </source>
</evidence>
<evidence type="ECO:0000256" key="10">
    <source>
        <dbReference type="SAM" id="MobiDB-lite"/>
    </source>
</evidence>
<comment type="function">
    <text evidence="1">Iron-sulfur subunit of the cytochrome bc1 complex, an essential component of the respiratory electron transport chain required for ATP synthesis. The bc1 complex catalyzes the oxidation of menaquinol and the reduction of cytochrome c in the respiratory chain. The bc1 complex operates through a Q-cycle mechanism that couples electron transfer to generation of the proton gradient that drives ATP synthesis.</text>
</comment>
<evidence type="ECO:0000256" key="5">
    <source>
        <dbReference type="ARBA" id="ARBA00023004"/>
    </source>
</evidence>
<evidence type="ECO:0000256" key="4">
    <source>
        <dbReference type="ARBA" id="ARBA00022723"/>
    </source>
</evidence>
<evidence type="ECO:0000313" key="13">
    <source>
        <dbReference type="Proteomes" id="UP000198825"/>
    </source>
</evidence>
<dbReference type="Pfam" id="PF00355">
    <property type="entry name" value="Rieske"/>
    <property type="match status" value="1"/>
</dbReference>
<dbReference type="PROSITE" id="PS51318">
    <property type="entry name" value="TAT"/>
    <property type="match status" value="1"/>
</dbReference>
<dbReference type="GO" id="GO:0016705">
    <property type="term" value="F:oxidoreductase activity, acting on paired donors, with incorporation or reduction of molecular oxygen"/>
    <property type="evidence" value="ECO:0007669"/>
    <property type="project" value="UniProtKB-ARBA"/>
</dbReference>
<dbReference type="STRING" id="546874.SAMN04488544_2366"/>
<evidence type="ECO:0000256" key="2">
    <source>
        <dbReference type="ARBA" id="ARBA00015816"/>
    </source>
</evidence>
<accession>A0A1H2MMJ8</accession>
<evidence type="ECO:0000259" key="11">
    <source>
        <dbReference type="PROSITE" id="PS51296"/>
    </source>
</evidence>
<dbReference type="InterPro" id="IPR017941">
    <property type="entry name" value="Rieske_2Fe-2S"/>
</dbReference>
<protein>
    <recommendedName>
        <fullName evidence="2">Cytochrome bc1 complex Rieske iron-sulfur subunit</fullName>
    </recommendedName>
    <alternativeName>
        <fullName evidence="8">Cytochrome bc1 reductase complex subunit QcrA</fullName>
    </alternativeName>
</protein>
<dbReference type="InterPro" id="IPR005805">
    <property type="entry name" value="Rieske_Fe-S_prot_C"/>
</dbReference>
<dbReference type="InterPro" id="IPR006311">
    <property type="entry name" value="TAT_signal"/>
</dbReference>
<dbReference type="PRINTS" id="PR00162">
    <property type="entry name" value="RIESKE"/>
</dbReference>
<dbReference type="SUPFAM" id="SSF50022">
    <property type="entry name" value="ISP domain"/>
    <property type="match status" value="1"/>
</dbReference>
<comment type="cofactor">
    <cofactor evidence="9">
        <name>[2Fe-2S] cluster</name>
        <dbReference type="ChEBI" id="CHEBI:190135"/>
    </cofactor>
</comment>
<dbReference type="GO" id="GO:0016020">
    <property type="term" value="C:membrane"/>
    <property type="evidence" value="ECO:0007669"/>
    <property type="project" value="InterPro"/>
</dbReference>
<dbReference type="FunFam" id="2.102.10.10:FF:000016">
    <property type="entry name" value="Nitrite reductase/ring-hydroxylating ferredoxin subunit"/>
    <property type="match status" value="1"/>
</dbReference>
<dbReference type="Gene3D" id="2.102.10.10">
    <property type="entry name" value="Rieske [2Fe-2S] iron-sulphur domain"/>
    <property type="match status" value="1"/>
</dbReference>
<dbReference type="OrthoDB" id="25106at2"/>
<keyword evidence="7" id="KW-1015">Disulfide bond</keyword>
<gene>
    <name evidence="12" type="ORF">SAMN04488544_2366</name>
</gene>
<feature type="domain" description="Rieske" evidence="11">
    <location>
        <begin position="88"/>
        <end position="180"/>
    </location>
</feature>